<dbReference type="Pfam" id="PF00332">
    <property type="entry name" value="Glyco_hydro_17"/>
    <property type="match status" value="2"/>
</dbReference>
<evidence type="ECO:0000313" key="8">
    <source>
        <dbReference type="Proteomes" id="UP000436088"/>
    </source>
</evidence>
<comment type="catalytic activity">
    <reaction evidence="1">
        <text>Hydrolysis of (1-&gt;3)-beta-D-glucosidic linkages in (1-&gt;3)-beta-D-glucans.</text>
        <dbReference type="EC" id="3.2.1.39"/>
    </reaction>
</comment>
<evidence type="ECO:0000256" key="2">
    <source>
        <dbReference type="ARBA" id="ARBA00008773"/>
    </source>
</evidence>
<evidence type="ECO:0000256" key="5">
    <source>
        <dbReference type="ARBA" id="ARBA00023295"/>
    </source>
</evidence>
<dbReference type="AlphaFoldDB" id="A0A6A2X5C5"/>
<dbReference type="SUPFAM" id="SSF51445">
    <property type="entry name" value="(Trans)glycosidases"/>
    <property type="match status" value="1"/>
</dbReference>
<accession>A0A6A2X5C5</accession>
<dbReference type="EMBL" id="VEPZ02001512">
    <property type="protein sequence ID" value="KAE8670282.1"/>
    <property type="molecule type" value="Genomic_DNA"/>
</dbReference>
<dbReference type="EC" id="3.2.1.39" evidence="3"/>
<keyword evidence="5" id="KW-0326">Glycosidase</keyword>
<protein>
    <recommendedName>
        <fullName evidence="3">glucan endo-1,3-beta-D-glucosidase</fullName>
        <ecNumber evidence="3">3.2.1.39</ecNumber>
    </recommendedName>
</protein>
<organism evidence="7 8">
    <name type="scientific">Hibiscus syriacus</name>
    <name type="common">Rose of Sharon</name>
    <dbReference type="NCBI Taxonomy" id="106335"/>
    <lineage>
        <taxon>Eukaryota</taxon>
        <taxon>Viridiplantae</taxon>
        <taxon>Streptophyta</taxon>
        <taxon>Embryophyta</taxon>
        <taxon>Tracheophyta</taxon>
        <taxon>Spermatophyta</taxon>
        <taxon>Magnoliopsida</taxon>
        <taxon>eudicotyledons</taxon>
        <taxon>Gunneridae</taxon>
        <taxon>Pentapetalae</taxon>
        <taxon>rosids</taxon>
        <taxon>malvids</taxon>
        <taxon>Malvales</taxon>
        <taxon>Malvaceae</taxon>
        <taxon>Malvoideae</taxon>
        <taxon>Hibiscus</taxon>
    </lineage>
</organism>
<keyword evidence="4" id="KW-0378">Hydrolase</keyword>
<keyword evidence="7" id="KW-0436">Ligase</keyword>
<comment type="similarity">
    <text evidence="2 6">Belongs to the glycosyl hydrolase 17 family.</text>
</comment>
<keyword evidence="8" id="KW-1185">Reference proteome</keyword>
<evidence type="ECO:0000256" key="3">
    <source>
        <dbReference type="ARBA" id="ARBA00012780"/>
    </source>
</evidence>
<dbReference type="PANTHER" id="PTHR32227">
    <property type="entry name" value="GLUCAN ENDO-1,3-BETA-GLUCOSIDASE BG1-RELATED-RELATED"/>
    <property type="match status" value="1"/>
</dbReference>
<evidence type="ECO:0000256" key="4">
    <source>
        <dbReference type="ARBA" id="ARBA00022801"/>
    </source>
</evidence>
<dbReference type="GO" id="GO:0016874">
    <property type="term" value="F:ligase activity"/>
    <property type="evidence" value="ECO:0007669"/>
    <property type="project" value="UniProtKB-KW"/>
</dbReference>
<evidence type="ECO:0000313" key="7">
    <source>
        <dbReference type="EMBL" id="KAE8670282.1"/>
    </source>
</evidence>
<dbReference type="InterPro" id="IPR017853">
    <property type="entry name" value="GH"/>
</dbReference>
<dbReference type="Gene3D" id="3.20.20.80">
    <property type="entry name" value="Glycosidases"/>
    <property type="match status" value="2"/>
</dbReference>
<reference evidence="7" key="1">
    <citation type="submission" date="2019-09" db="EMBL/GenBank/DDBJ databases">
        <title>Draft genome information of white flower Hibiscus syriacus.</title>
        <authorList>
            <person name="Kim Y.-M."/>
        </authorList>
    </citation>
    <scope>NUCLEOTIDE SEQUENCE [LARGE SCALE GENOMIC DNA]</scope>
    <source>
        <strain evidence="7">YM2019G1</strain>
    </source>
</reference>
<comment type="caution">
    <text evidence="7">The sequence shown here is derived from an EMBL/GenBank/DDBJ whole genome shotgun (WGS) entry which is preliminary data.</text>
</comment>
<dbReference type="Proteomes" id="UP000436088">
    <property type="component" value="Unassembled WGS sequence"/>
</dbReference>
<gene>
    <name evidence="7" type="ORF">F3Y22_tig00112159pilonHSYRG00161</name>
</gene>
<dbReference type="InterPro" id="IPR000490">
    <property type="entry name" value="Glyco_hydro_17"/>
</dbReference>
<dbReference type="GO" id="GO:0005975">
    <property type="term" value="P:carbohydrate metabolic process"/>
    <property type="evidence" value="ECO:0007669"/>
    <property type="project" value="InterPro"/>
</dbReference>
<name>A0A6A2X5C5_HIBSY</name>
<dbReference type="InterPro" id="IPR044965">
    <property type="entry name" value="Glyco_hydro_17_plant"/>
</dbReference>
<evidence type="ECO:0000256" key="1">
    <source>
        <dbReference type="ARBA" id="ARBA00000382"/>
    </source>
</evidence>
<evidence type="ECO:0000256" key="6">
    <source>
        <dbReference type="RuleBase" id="RU004335"/>
    </source>
</evidence>
<dbReference type="GO" id="GO:0042973">
    <property type="term" value="F:glucan endo-1,3-beta-D-glucosidase activity"/>
    <property type="evidence" value="ECO:0007669"/>
    <property type="project" value="UniProtKB-EC"/>
</dbReference>
<sequence length="234" mass="25749">MGSEQFHTSLSEYCDSVRVGQQWSPQLQLRQGSNDVVRFAFPAMHGIKNSLNAHGIKNVKVSTTLTMDVLQTSFPPSSGDIYQIGANIYNAATYDRNLIQKNDIKTAIGTPKSPAVIVPTFIFSLYDESQKTGPETDRHWGMLHTNGTPVYEIDVTGSRNMSDYKPVPPTNNVPYKGKVWCEVAPWVNEVSLPSALSSVCCIDNQTCVALATGGEWLLEKQPWTPVVDAAISRV</sequence>
<proteinExistence type="inferred from homology"/>